<comment type="caution">
    <text evidence="3">The sequence shown here is derived from an EMBL/GenBank/DDBJ whole genome shotgun (WGS) entry which is preliminary data.</text>
</comment>
<evidence type="ECO:0000259" key="1">
    <source>
        <dbReference type="Pfam" id="PF14734"/>
    </source>
</evidence>
<dbReference type="RefSeq" id="WP_348706975.1">
    <property type="nucleotide sequence ID" value="NZ_CAXIYA010000039.1"/>
</dbReference>
<proteinExistence type="predicted"/>
<gene>
    <name evidence="3" type="ORF">T190115A13A_220001</name>
</gene>
<dbReference type="Pfam" id="PF14848">
    <property type="entry name" value="HU-DNA_bdg"/>
    <property type="match status" value="1"/>
</dbReference>
<sequence>MKYYLTENNLSEETNYIARILAKPSIDQEALIDKMLSKRNLISKTDVVAVLNFYYEEIGICINEGNNLNLPLFNLSYSIKGNFESEEDYYNPEKHKLEVNIHSRKIIKNIEKHMPLEKVTVPRYVTHINTFEDYASKTINTYLTPNSIFEILGTRLKIAGEDEEAVGVYFVSEDQTEYKVSLVVNQYKKLIGQVPELEAGNYTIRIKTQATKGSKAYLKHVRIIDSTFTLTVV</sequence>
<evidence type="ECO:0000313" key="4">
    <source>
        <dbReference type="Proteomes" id="UP001497602"/>
    </source>
</evidence>
<dbReference type="Pfam" id="PF14734">
    <property type="entry name" value="DUF4469"/>
    <property type="match status" value="1"/>
</dbReference>
<accession>A0ABP1FDP0</accession>
<name>A0ABP1FDP0_9FLAO</name>
<dbReference type="CDD" id="cd12843">
    <property type="entry name" value="Bvu_2165_C_like"/>
    <property type="match status" value="1"/>
</dbReference>
<evidence type="ECO:0000313" key="3">
    <source>
        <dbReference type="EMBL" id="CAL2106424.1"/>
    </source>
</evidence>
<dbReference type="EMBL" id="CAXJRC010000014">
    <property type="protein sequence ID" value="CAL2106424.1"/>
    <property type="molecule type" value="Genomic_DNA"/>
</dbReference>
<reference evidence="3 4" key="1">
    <citation type="submission" date="2024-05" db="EMBL/GenBank/DDBJ databases">
        <authorList>
            <person name="Duchaud E."/>
        </authorList>
    </citation>
    <scope>NUCLEOTIDE SEQUENCE [LARGE SCALE GENOMIC DNA]</scope>
    <source>
        <strain evidence="3">Ena-SAMPLE-TAB-13-05-2024-13:56:06:370-140305</strain>
    </source>
</reference>
<protein>
    <submittedName>
        <fullName evidence="3">DUF4469 domain-containing protein</fullName>
    </submittedName>
</protein>
<feature type="domain" description="DUF4469" evidence="1">
    <location>
        <begin position="127"/>
        <end position="222"/>
    </location>
</feature>
<keyword evidence="4" id="KW-1185">Reference proteome</keyword>
<organism evidence="3 4">
    <name type="scientific">Tenacibaculum vairaonense</name>
    <dbReference type="NCBI Taxonomy" id="3137860"/>
    <lineage>
        <taxon>Bacteria</taxon>
        <taxon>Pseudomonadati</taxon>
        <taxon>Bacteroidota</taxon>
        <taxon>Flavobacteriia</taxon>
        <taxon>Flavobacteriales</taxon>
        <taxon>Flavobacteriaceae</taxon>
        <taxon>Tenacibaculum</taxon>
    </lineage>
</organism>
<dbReference type="Gene3D" id="2.70.50.70">
    <property type="match status" value="1"/>
</dbReference>
<evidence type="ECO:0000259" key="2">
    <source>
        <dbReference type="Pfam" id="PF14848"/>
    </source>
</evidence>
<dbReference type="InterPro" id="IPR027824">
    <property type="entry name" value="DUF4469"/>
</dbReference>
<dbReference type="Proteomes" id="UP001497602">
    <property type="component" value="Unassembled WGS sequence"/>
</dbReference>
<feature type="domain" description="Bvu-2165-like IHF-HU-like DNA-binding" evidence="2">
    <location>
        <begin position="1"/>
        <end position="109"/>
    </location>
</feature>
<dbReference type="InterPro" id="IPR049893">
    <property type="entry name" value="Bvu_2165-like_IHF-HU-DNA_bdg"/>
</dbReference>